<dbReference type="CDD" id="cd01335">
    <property type="entry name" value="Radical_SAM"/>
    <property type="match status" value="1"/>
</dbReference>
<evidence type="ECO:0000313" key="13">
    <source>
        <dbReference type="Proteomes" id="UP000606870"/>
    </source>
</evidence>
<keyword evidence="6" id="KW-0408">Iron</keyword>
<dbReference type="PANTHER" id="PTHR22960">
    <property type="entry name" value="MOLYBDOPTERIN COFACTOR SYNTHESIS PROTEIN A"/>
    <property type="match status" value="1"/>
</dbReference>
<comment type="caution">
    <text evidence="12">The sequence shown here is derived from an EMBL/GenBank/DDBJ whole genome shotgun (WGS) entry which is preliminary data.</text>
</comment>
<dbReference type="Gene3D" id="3.20.20.70">
    <property type="entry name" value="Aldolase class I"/>
    <property type="match status" value="1"/>
</dbReference>
<evidence type="ECO:0000259" key="11">
    <source>
        <dbReference type="PROSITE" id="PS51918"/>
    </source>
</evidence>
<dbReference type="SFLD" id="SFLDG01386">
    <property type="entry name" value="main_SPASM_domain-containing"/>
    <property type="match status" value="1"/>
</dbReference>
<dbReference type="InterPro" id="IPR040064">
    <property type="entry name" value="MoaA-like"/>
</dbReference>
<dbReference type="PANTHER" id="PTHR22960:SF0">
    <property type="entry name" value="MOLYBDENUM COFACTOR BIOSYNTHESIS PROTEIN 1"/>
    <property type="match status" value="1"/>
</dbReference>
<gene>
    <name evidence="12" type="primary">moaA</name>
    <name evidence="12" type="ORF">H8J70_11620</name>
</gene>
<evidence type="ECO:0000256" key="6">
    <source>
        <dbReference type="ARBA" id="ARBA00023004"/>
    </source>
</evidence>
<dbReference type="InterPro" id="IPR013483">
    <property type="entry name" value="MoaA"/>
</dbReference>
<dbReference type="Pfam" id="PF06463">
    <property type="entry name" value="Mob_synth_C"/>
    <property type="match status" value="1"/>
</dbReference>
<dbReference type="SFLD" id="SFLDG01067">
    <property type="entry name" value="SPASM/twitch_domain_containing"/>
    <property type="match status" value="1"/>
</dbReference>
<dbReference type="InterPro" id="IPR010505">
    <property type="entry name" value="MoaA_twitch"/>
</dbReference>
<keyword evidence="10" id="KW-0456">Lyase</keyword>
<keyword evidence="4" id="KW-0479">Metal-binding</keyword>
<evidence type="ECO:0000256" key="4">
    <source>
        <dbReference type="ARBA" id="ARBA00022723"/>
    </source>
</evidence>
<evidence type="ECO:0000256" key="1">
    <source>
        <dbReference type="ARBA" id="ARBA00001966"/>
    </source>
</evidence>
<dbReference type="SUPFAM" id="SSF102114">
    <property type="entry name" value="Radical SAM enzymes"/>
    <property type="match status" value="1"/>
</dbReference>
<dbReference type="PROSITE" id="PS51918">
    <property type="entry name" value="RADICAL_SAM"/>
    <property type="match status" value="1"/>
</dbReference>
<accession>A0ABR6VKU0</accession>
<keyword evidence="3" id="KW-0949">S-adenosyl-L-methionine</keyword>
<dbReference type="InterPro" id="IPR050105">
    <property type="entry name" value="MoCo_biosynth_MoaA/MoaC"/>
</dbReference>
<keyword evidence="9" id="KW-0501">Molybdenum cofactor biosynthesis</keyword>
<dbReference type="SFLD" id="SFLDS00029">
    <property type="entry name" value="Radical_SAM"/>
    <property type="match status" value="1"/>
</dbReference>
<evidence type="ECO:0000256" key="10">
    <source>
        <dbReference type="ARBA" id="ARBA00023239"/>
    </source>
</evidence>
<evidence type="ECO:0000256" key="9">
    <source>
        <dbReference type="ARBA" id="ARBA00023150"/>
    </source>
</evidence>
<dbReference type="Proteomes" id="UP000606870">
    <property type="component" value="Unassembled WGS sequence"/>
</dbReference>
<keyword evidence="13" id="KW-1185">Reference proteome</keyword>
<evidence type="ECO:0000256" key="2">
    <source>
        <dbReference type="ARBA" id="ARBA00022485"/>
    </source>
</evidence>
<dbReference type="SFLD" id="SFLDG01383">
    <property type="entry name" value="cyclic_pyranopterin_phosphate"/>
    <property type="match status" value="1"/>
</dbReference>
<proteinExistence type="predicted"/>
<sequence length="321" mass="35034">MRDAAGRDITYLRISVTDRCNLRCIYCQPAGVTPLQHDDILRYEEIRRICRQALRLGINRFKITGGEPLVRRGIIPFIKELKEMAGVDQVTLTTNGLSLGRDLHALEELGLDGLNISLDTRDAGQYAALTGYDGLAVVEEAIAAAAGGPIRTKVNAVLLADTADQILPLAELARDLPVDVRYIEVMPIGEGRHFAGPAGAACLAVLRTVYDDLQPDTAWHGNGPAVYYRSRQLRGSIGFIAAQTHRFCGSCNRLRLTSTGFLKPCLCYDIGTDLRSLLRGGASDEDLYKAMASCLANKPAGHHFENQNEVTEHKKMSQIGG</sequence>
<organism evidence="12 13">
    <name type="scientific">Megasphaera hominis</name>
    <dbReference type="NCBI Taxonomy" id="159836"/>
    <lineage>
        <taxon>Bacteria</taxon>
        <taxon>Bacillati</taxon>
        <taxon>Bacillota</taxon>
        <taxon>Negativicutes</taxon>
        <taxon>Veillonellales</taxon>
        <taxon>Veillonellaceae</taxon>
        <taxon>Megasphaera</taxon>
    </lineage>
</organism>
<dbReference type="PROSITE" id="PS01305">
    <property type="entry name" value="MOAA_NIFB_PQQE"/>
    <property type="match status" value="1"/>
</dbReference>
<feature type="domain" description="Radical SAM core" evidence="11">
    <location>
        <begin position="4"/>
        <end position="216"/>
    </location>
</feature>
<evidence type="ECO:0000256" key="3">
    <source>
        <dbReference type="ARBA" id="ARBA00022691"/>
    </source>
</evidence>
<reference evidence="12 13" key="1">
    <citation type="submission" date="2020-08" db="EMBL/GenBank/DDBJ databases">
        <authorList>
            <person name="Liu C."/>
            <person name="Sun Q."/>
        </authorList>
    </citation>
    <scope>NUCLEOTIDE SEQUENCE [LARGE SCALE GENOMIC DNA]</scope>
    <source>
        <strain evidence="12 13">NSJ-59</strain>
    </source>
</reference>
<evidence type="ECO:0000256" key="8">
    <source>
        <dbReference type="ARBA" id="ARBA00023134"/>
    </source>
</evidence>
<keyword evidence="5" id="KW-0547">Nucleotide-binding</keyword>
<dbReference type="EMBL" id="JACOGK010000048">
    <property type="protein sequence ID" value="MBC3537888.1"/>
    <property type="molecule type" value="Genomic_DNA"/>
</dbReference>
<keyword evidence="8" id="KW-0342">GTP-binding</keyword>
<dbReference type="InterPro" id="IPR000385">
    <property type="entry name" value="MoaA_NifB_PqqE_Fe-S-bd_CS"/>
</dbReference>
<dbReference type="InterPro" id="IPR058240">
    <property type="entry name" value="rSAM_sf"/>
</dbReference>
<dbReference type="NCBIfam" id="TIGR02666">
    <property type="entry name" value="moaA"/>
    <property type="match status" value="1"/>
</dbReference>
<dbReference type="InterPro" id="IPR007197">
    <property type="entry name" value="rSAM"/>
</dbReference>
<keyword evidence="7" id="KW-0411">Iron-sulfur</keyword>
<dbReference type="Pfam" id="PF04055">
    <property type="entry name" value="Radical_SAM"/>
    <property type="match status" value="1"/>
</dbReference>
<evidence type="ECO:0000313" key="12">
    <source>
        <dbReference type="EMBL" id="MBC3537888.1"/>
    </source>
</evidence>
<keyword evidence="2" id="KW-0004">4Fe-4S</keyword>
<dbReference type="InterPro" id="IPR013785">
    <property type="entry name" value="Aldolase_TIM"/>
</dbReference>
<dbReference type="CDD" id="cd21117">
    <property type="entry name" value="Twitch_MoaA"/>
    <property type="match status" value="1"/>
</dbReference>
<evidence type="ECO:0000256" key="5">
    <source>
        <dbReference type="ARBA" id="ARBA00022741"/>
    </source>
</evidence>
<evidence type="ECO:0000256" key="7">
    <source>
        <dbReference type="ARBA" id="ARBA00023014"/>
    </source>
</evidence>
<protein>
    <submittedName>
        <fullName evidence="12">GTP 3',8-cyclase MoaA</fullName>
    </submittedName>
</protein>
<comment type="cofactor">
    <cofactor evidence="1">
        <name>[4Fe-4S] cluster</name>
        <dbReference type="ChEBI" id="CHEBI:49883"/>
    </cofactor>
</comment>
<name>A0ABR6VKU0_9FIRM</name>